<dbReference type="Proteomes" id="UP000440367">
    <property type="component" value="Unassembled WGS sequence"/>
</dbReference>
<dbReference type="Proteomes" id="UP000441208">
    <property type="component" value="Unassembled WGS sequence"/>
</dbReference>
<evidence type="ECO:0000313" key="7">
    <source>
        <dbReference type="EMBL" id="KAE9174871.1"/>
    </source>
</evidence>
<dbReference type="Proteomes" id="UP000440732">
    <property type="component" value="Unassembled WGS sequence"/>
</dbReference>
<evidence type="ECO:0000313" key="11">
    <source>
        <dbReference type="Proteomes" id="UP000440732"/>
    </source>
</evidence>
<dbReference type="EMBL" id="QXGA01000748">
    <property type="protein sequence ID" value="KAE9141913.1"/>
    <property type="molecule type" value="Genomic_DNA"/>
</dbReference>
<name>A0A6A3EUH8_9STRA</name>
<dbReference type="Proteomes" id="UP000476176">
    <property type="component" value="Unassembled WGS sequence"/>
</dbReference>
<protein>
    <submittedName>
        <fullName evidence="2">Uncharacterized protein</fullName>
    </submittedName>
</protein>
<gene>
    <name evidence="7" type="ORF">PF002_g28932</name>
    <name evidence="8" type="ORF">PF004_g12458</name>
    <name evidence="6" type="ORF">PF006_g12936</name>
    <name evidence="4" type="ORF">PF007_g13915</name>
    <name evidence="2" type="ORF">PF009_g14865</name>
    <name evidence="5" type="ORF">PF010_g13121</name>
    <name evidence="3" type="ORF">PF011_g8770</name>
</gene>
<dbReference type="EMBL" id="QXGF01000831">
    <property type="protein sequence ID" value="KAE8935170.1"/>
    <property type="molecule type" value="Genomic_DNA"/>
</dbReference>
<evidence type="ECO:0000313" key="5">
    <source>
        <dbReference type="EMBL" id="KAE9105138.1"/>
    </source>
</evidence>
<evidence type="ECO:0000256" key="1">
    <source>
        <dbReference type="SAM" id="MobiDB-lite"/>
    </source>
</evidence>
<evidence type="ECO:0000313" key="10">
    <source>
        <dbReference type="Proteomes" id="UP000440367"/>
    </source>
</evidence>
<dbReference type="Proteomes" id="UP000429523">
    <property type="component" value="Unassembled WGS sequence"/>
</dbReference>
<evidence type="ECO:0000313" key="13">
    <source>
        <dbReference type="Proteomes" id="UP000460718"/>
    </source>
</evidence>
<accession>A0A6A3EUH8</accession>
<proteinExistence type="predicted"/>
<evidence type="ECO:0000313" key="15">
    <source>
        <dbReference type="Proteomes" id="UP000488956"/>
    </source>
</evidence>
<feature type="compositionally biased region" description="Pro residues" evidence="1">
    <location>
        <begin position="52"/>
        <end position="63"/>
    </location>
</feature>
<dbReference type="EMBL" id="QXGC01000713">
    <property type="protein sequence ID" value="KAE9223624.1"/>
    <property type="molecule type" value="Genomic_DNA"/>
</dbReference>
<evidence type="ECO:0000313" key="6">
    <source>
        <dbReference type="EMBL" id="KAE9141913.1"/>
    </source>
</evidence>
<organism evidence="2 9">
    <name type="scientific">Phytophthora fragariae</name>
    <dbReference type="NCBI Taxonomy" id="53985"/>
    <lineage>
        <taxon>Eukaryota</taxon>
        <taxon>Sar</taxon>
        <taxon>Stramenopiles</taxon>
        <taxon>Oomycota</taxon>
        <taxon>Peronosporomycetes</taxon>
        <taxon>Peronosporales</taxon>
        <taxon>Peronosporaceae</taxon>
        <taxon>Phytophthora</taxon>
    </lineage>
</organism>
<dbReference type="EMBL" id="QXFZ01000787">
    <property type="protein sequence ID" value="KAE9104803.1"/>
    <property type="molecule type" value="Genomic_DNA"/>
</dbReference>
<evidence type="ECO:0000313" key="2">
    <source>
        <dbReference type="EMBL" id="KAE8935170.1"/>
    </source>
</evidence>
<dbReference type="EMBL" id="QXFX01000760">
    <property type="protein sequence ID" value="KAE9105138.1"/>
    <property type="molecule type" value="Genomic_DNA"/>
</dbReference>
<evidence type="ECO:0000313" key="9">
    <source>
        <dbReference type="Proteomes" id="UP000429523"/>
    </source>
</evidence>
<dbReference type="Proteomes" id="UP000488956">
    <property type="component" value="Unassembled WGS sequence"/>
</dbReference>
<dbReference type="AlphaFoldDB" id="A0A6A3EUH8"/>
<feature type="region of interest" description="Disordered" evidence="1">
    <location>
        <begin position="1"/>
        <end position="75"/>
    </location>
</feature>
<comment type="caution">
    <text evidence="2">The sequence shown here is derived from an EMBL/GenBank/DDBJ whole genome shotgun (WGS) entry which is preliminary data.</text>
</comment>
<evidence type="ECO:0000313" key="14">
    <source>
        <dbReference type="Proteomes" id="UP000476176"/>
    </source>
</evidence>
<evidence type="ECO:0000313" key="3">
    <source>
        <dbReference type="EMBL" id="KAE9012742.1"/>
    </source>
</evidence>
<evidence type="ECO:0000313" key="4">
    <source>
        <dbReference type="EMBL" id="KAE9104803.1"/>
    </source>
</evidence>
<reference evidence="9 10" key="1">
    <citation type="submission" date="2018-08" db="EMBL/GenBank/DDBJ databases">
        <title>Genomic investigation of the strawberry pathogen Phytophthora fragariae indicates pathogenicity is determined by transcriptional variation in three key races.</title>
        <authorList>
            <person name="Adams T.M."/>
            <person name="Armitage A.D."/>
            <person name="Sobczyk M.K."/>
            <person name="Bates H.J."/>
            <person name="Dunwell J.M."/>
            <person name="Nellist C.F."/>
            <person name="Harrison R.J."/>
        </authorList>
    </citation>
    <scope>NUCLEOTIDE SEQUENCE [LARGE SCALE GENOMIC DNA]</scope>
    <source>
        <strain evidence="7 10">BC-1</strain>
        <strain evidence="8 14">BC-23</strain>
        <strain evidence="6 11">NOV-5</strain>
        <strain evidence="4 12">NOV-71</strain>
        <strain evidence="2 9">NOV-9</strain>
        <strain evidence="5 15">ONT-3</strain>
        <strain evidence="3 13">SCRP245</strain>
    </source>
</reference>
<evidence type="ECO:0000313" key="8">
    <source>
        <dbReference type="EMBL" id="KAE9223624.1"/>
    </source>
</evidence>
<dbReference type="EMBL" id="QXFW01000422">
    <property type="protein sequence ID" value="KAE9012742.1"/>
    <property type="molecule type" value="Genomic_DNA"/>
</dbReference>
<dbReference type="Proteomes" id="UP000460718">
    <property type="component" value="Unassembled WGS sequence"/>
</dbReference>
<evidence type="ECO:0000313" key="12">
    <source>
        <dbReference type="Proteomes" id="UP000441208"/>
    </source>
</evidence>
<dbReference type="EMBL" id="QXGD01003739">
    <property type="protein sequence ID" value="KAE9174871.1"/>
    <property type="molecule type" value="Genomic_DNA"/>
</dbReference>
<sequence length="101" mass="11199">MFGAIISRNERFWGVPESPPTEDAGELTRRRPDGTCSADAKPHISSVLDQQPGPPPPHQPPEPQQSQQFHPQLGFGLKIPTLKEIKLPIVKFCGKDEYPGF</sequence>